<dbReference type="Pfam" id="PF00005">
    <property type="entry name" value="ABC_tran"/>
    <property type="match status" value="1"/>
</dbReference>
<dbReference type="InterPro" id="IPR011527">
    <property type="entry name" value="ABC1_TM_dom"/>
</dbReference>
<evidence type="ECO:0000313" key="9">
    <source>
        <dbReference type="Proteomes" id="UP000278962"/>
    </source>
</evidence>
<dbReference type="SUPFAM" id="SSF90123">
    <property type="entry name" value="ABC transporter transmembrane region"/>
    <property type="match status" value="1"/>
</dbReference>
<dbReference type="GO" id="GO:0015421">
    <property type="term" value="F:ABC-type oligopeptide transporter activity"/>
    <property type="evidence" value="ECO:0007669"/>
    <property type="project" value="TreeGrafter"/>
</dbReference>
<protein>
    <submittedName>
        <fullName evidence="8">Putative ABC transport system ATP-binding protein</fullName>
    </submittedName>
</protein>
<keyword evidence="9" id="KW-1185">Reference proteome</keyword>
<dbReference type="GO" id="GO:0005886">
    <property type="term" value="C:plasma membrane"/>
    <property type="evidence" value="ECO:0007669"/>
    <property type="project" value="UniProtKB-SubCell"/>
</dbReference>
<dbReference type="PANTHER" id="PTHR43394:SF1">
    <property type="entry name" value="ATP-BINDING CASSETTE SUB-FAMILY B MEMBER 10, MITOCHONDRIAL"/>
    <property type="match status" value="1"/>
</dbReference>
<dbReference type="Gene3D" id="1.20.1560.10">
    <property type="entry name" value="ABC transporter type 1, transmembrane domain"/>
    <property type="match status" value="1"/>
</dbReference>
<feature type="region of interest" description="Disordered" evidence="5">
    <location>
        <begin position="338"/>
        <end position="387"/>
    </location>
</feature>
<reference evidence="8 9" key="1">
    <citation type="submission" date="2018-10" db="EMBL/GenBank/DDBJ databases">
        <title>Genomic Encyclopedia of Archaeal and Bacterial Type Strains, Phase II (KMG-II): from individual species to whole genera.</title>
        <authorList>
            <person name="Goeker M."/>
        </authorList>
    </citation>
    <scope>NUCLEOTIDE SEQUENCE [LARGE SCALE GENOMIC DNA]</scope>
    <source>
        <strain evidence="8 9">DSM 14954</strain>
    </source>
</reference>
<dbReference type="Pfam" id="PF00664">
    <property type="entry name" value="ABC_membrane"/>
    <property type="match status" value="1"/>
</dbReference>
<sequence length="585" mass="57930">MTGGALLRGVVRAHRWRVALAAALLGSHQGFEALVPVVVGAAIDDAVAPGDGGALLLWVGLLAGLFVLLSTAYREGARAEERARETAAHGLRMRVLRRVVDPRGGGEAGLMPGQLLSVTTADVDASAGVIAGIGYGAGVVVALVAGTVVLLVTSVTLGLTVLVGLPVIVWAGGRLGALLSRRAAGQQAEAADASGVAADLVTGLRVLQGIGAAETAAERYRAASRSSLRATLAAARAEIALGAVAVLVGGLAVAGVAFVGGRLALDGELSLGELIAAAGVTQFLVGPLSRLAWVGGLLARARASSARLAEVLSAPPAVPAPAEPVALRCSAAPTVAIGGAQTPWEPGARDPGRAEPASPQEGDVPRGPGSRAPGRGATPDADDAAPRVHVPAGSLFGVVADDPAPLLAALAREGQDLAVFVDGVALAALDPAAARATVVVAPHEATLLSGTVRDNVPGGADTALAAAAATDVIAALPDGLDTELTDAGSSLSGGQRQRIALARALATDAPVLVLHDPTTALDAATEARVAAALRDARRGATTILVTTSPLLLAACDQVAHITGGTVTTASHAALLEDEAYREAVA</sequence>
<dbReference type="PANTHER" id="PTHR43394">
    <property type="entry name" value="ATP-DEPENDENT PERMEASE MDL1, MITOCHONDRIAL"/>
    <property type="match status" value="1"/>
</dbReference>
<comment type="subcellular location">
    <subcellularLocation>
        <location evidence="1">Cell membrane</location>
        <topology evidence="1">Multi-pass membrane protein</topology>
    </subcellularLocation>
</comment>
<evidence type="ECO:0000256" key="5">
    <source>
        <dbReference type="SAM" id="MobiDB-lite"/>
    </source>
</evidence>
<dbReference type="GO" id="GO:0005524">
    <property type="term" value="F:ATP binding"/>
    <property type="evidence" value="ECO:0007669"/>
    <property type="project" value="UniProtKB-KW"/>
</dbReference>
<keyword evidence="8" id="KW-0547">Nucleotide-binding</keyword>
<evidence type="ECO:0000256" key="1">
    <source>
        <dbReference type="ARBA" id="ARBA00004651"/>
    </source>
</evidence>
<evidence type="ECO:0000313" key="8">
    <source>
        <dbReference type="EMBL" id="RKQ91631.1"/>
    </source>
</evidence>
<proteinExistence type="predicted"/>
<dbReference type="InterPro" id="IPR003439">
    <property type="entry name" value="ABC_transporter-like_ATP-bd"/>
</dbReference>
<organism evidence="8 9">
    <name type="scientific">Solirubrobacter pauli</name>
    <dbReference type="NCBI Taxonomy" id="166793"/>
    <lineage>
        <taxon>Bacteria</taxon>
        <taxon>Bacillati</taxon>
        <taxon>Actinomycetota</taxon>
        <taxon>Thermoleophilia</taxon>
        <taxon>Solirubrobacterales</taxon>
        <taxon>Solirubrobacteraceae</taxon>
        <taxon>Solirubrobacter</taxon>
    </lineage>
</organism>
<feature type="domain" description="ABC transmembrane type-1" evidence="7">
    <location>
        <begin position="19"/>
        <end position="300"/>
    </location>
</feature>
<comment type="caution">
    <text evidence="8">The sequence shown here is derived from an EMBL/GenBank/DDBJ whole genome shotgun (WGS) entry which is preliminary data.</text>
</comment>
<feature type="domain" description="ABC transporter" evidence="6">
    <location>
        <begin position="327"/>
        <end position="585"/>
    </location>
</feature>
<dbReference type="Proteomes" id="UP000278962">
    <property type="component" value="Unassembled WGS sequence"/>
</dbReference>
<accession>A0A660LFZ7</accession>
<dbReference type="InterPro" id="IPR036640">
    <property type="entry name" value="ABC1_TM_sf"/>
</dbReference>
<gene>
    <name evidence="8" type="ORF">C8N24_1454</name>
</gene>
<dbReference type="EMBL" id="RBIL01000001">
    <property type="protein sequence ID" value="RKQ91631.1"/>
    <property type="molecule type" value="Genomic_DNA"/>
</dbReference>
<keyword evidence="2" id="KW-0812">Transmembrane</keyword>
<dbReference type="PROSITE" id="PS50929">
    <property type="entry name" value="ABC_TM1F"/>
    <property type="match status" value="1"/>
</dbReference>
<keyword evidence="8" id="KW-0067">ATP-binding</keyword>
<name>A0A660LFZ7_9ACTN</name>
<dbReference type="AlphaFoldDB" id="A0A660LFZ7"/>
<dbReference type="SUPFAM" id="SSF52540">
    <property type="entry name" value="P-loop containing nucleoside triphosphate hydrolases"/>
    <property type="match status" value="1"/>
</dbReference>
<dbReference type="PROSITE" id="PS50893">
    <property type="entry name" value="ABC_TRANSPORTER_2"/>
    <property type="match status" value="1"/>
</dbReference>
<evidence type="ECO:0000256" key="4">
    <source>
        <dbReference type="ARBA" id="ARBA00023136"/>
    </source>
</evidence>
<dbReference type="Gene3D" id="3.40.50.300">
    <property type="entry name" value="P-loop containing nucleotide triphosphate hydrolases"/>
    <property type="match status" value="1"/>
</dbReference>
<feature type="compositionally biased region" description="Low complexity" evidence="5">
    <location>
        <begin position="365"/>
        <end position="379"/>
    </location>
</feature>
<dbReference type="InterPro" id="IPR039421">
    <property type="entry name" value="Type_1_exporter"/>
</dbReference>
<keyword evidence="3" id="KW-1133">Transmembrane helix</keyword>
<evidence type="ECO:0000256" key="2">
    <source>
        <dbReference type="ARBA" id="ARBA00022692"/>
    </source>
</evidence>
<dbReference type="InterPro" id="IPR017871">
    <property type="entry name" value="ABC_transporter-like_CS"/>
</dbReference>
<dbReference type="GO" id="GO:0016887">
    <property type="term" value="F:ATP hydrolysis activity"/>
    <property type="evidence" value="ECO:0007669"/>
    <property type="project" value="InterPro"/>
</dbReference>
<evidence type="ECO:0000259" key="6">
    <source>
        <dbReference type="PROSITE" id="PS50893"/>
    </source>
</evidence>
<dbReference type="InterPro" id="IPR027417">
    <property type="entry name" value="P-loop_NTPase"/>
</dbReference>
<evidence type="ECO:0000256" key="3">
    <source>
        <dbReference type="ARBA" id="ARBA00022989"/>
    </source>
</evidence>
<evidence type="ECO:0000259" key="7">
    <source>
        <dbReference type="PROSITE" id="PS50929"/>
    </source>
</evidence>
<dbReference type="PROSITE" id="PS00211">
    <property type="entry name" value="ABC_TRANSPORTER_1"/>
    <property type="match status" value="1"/>
</dbReference>
<keyword evidence="4" id="KW-0472">Membrane</keyword>